<reference evidence="1" key="1">
    <citation type="submission" date="2022-08" db="EMBL/GenBank/DDBJ databases">
        <title>Novel sulfate-reducing endosymbionts in the free-living metamonad Anaeramoeba.</title>
        <authorList>
            <person name="Jerlstrom-Hultqvist J."/>
            <person name="Cepicka I."/>
            <person name="Gallot-Lavallee L."/>
            <person name="Salas-Leiva D."/>
            <person name="Curtis B.A."/>
            <person name="Zahonova K."/>
            <person name="Pipaliya S."/>
            <person name="Dacks J."/>
            <person name="Roger A.J."/>
        </authorList>
    </citation>
    <scope>NUCLEOTIDE SEQUENCE</scope>
    <source>
        <strain evidence="1">Schooner1</strain>
    </source>
</reference>
<evidence type="ECO:0000313" key="1">
    <source>
        <dbReference type="EMBL" id="KAJ6241292.1"/>
    </source>
</evidence>
<keyword evidence="2" id="KW-1185">Reference proteome</keyword>
<protein>
    <submittedName>
        <fullName evidence="1">Uncharacterized protein</fullName>
    </submittedName>
</protein>
<name>A0ABQ8YAK3_9EUKA</name>
<evidence type="ECO:0000313" key="2">
    <source>
        <dbReference type="Proteomes" id="UP001150062"/>
    </source>
</evidence>
<proteinExistence type="predicted"/>
<gene>
    <name evidence="1" type="ORF">M0813_23484</name>
</gene>
<sequence>MDGNLIITNDGDDDYDDEGVQSAVIFLNGNIKTNNKRKTKKRHLNMRHENRMEFGTNFAQNETQKNRKRNMHFEKVIE</sequence>
<accession>A0ABQ8YAK3</accession>
<dbReference type="EMBL" id="JAOAOG010000195">
    <property type="protein sequence ID" value="KAJ6241292.1"/>
    <property type="molecule type" value="Genomic_DNA"/>
</dbReference>
<dbReference type="Proteomes" id="UP001150062">
    <property type="component" value="Unassembled WGS sequence"/>
</dbReference>
<organism evidence="1 2">
    <name type="scientific">Anaeramoeba flamelloides</name>
    <dbReference type="NCBI Taxonomy" id="1746091"/>
    <lineage>
        <taxon>Eukaryota</taxon>
        <taxon>Metamonada</taxon>
        <taxon>Anaeramoebidae</taxon>
        <taxon>Anaeramoeba</taxon>
    </lineage>
</organism>
<comment type="caution">
    <text evidence="1">The sequence shown here is derived from an EMBL/GenBank/DDBJ whole genome shotgun (WGS) entry which is preliminary data.</text>
</comment>